<reference evidence="2 4" key="1">
    <citation type="submission" date="2018-09" db="EMBL/GenBank/DDBJ databases">
        <title>Murine metabolic-syndrome-specific gut microbial biobank.</title>
        <authorList>
            <person name="Liu C."/>
        </authorList>
    </citation>
    <scope>NUCLEOTIDE SEQUENCE [LARGE SCALE GENOMIC DNA]</scope>
    <source>
        <strain evidence="2 4">8-P5</strain>
    </source>
</reference>
<keyword evidence="1" id="KW-0812">Transmembrane</keyword>
<proteinExistence type="predicted"/>
<feature type="transmembrane region" description="Helical" evidence="1">
    <location>
        <begin position="35"/>
        <end position="58"/>
    </location>
</feature>
<dbReference type="Proteomes" id="UP000310032">
    <property type="component" value="Unassembled WGS sequence"/>
</dbReference>
<keyword evidence="1" id="KW-1133">Transmembrane helix</keyword>
<organism evidence="2 4">
    <name type="scientific">Parabacteroides distasonis</name>
    <dbReference type="NCBI Taxonomy" id="823"/>
    <lineage>
        <taxon>Bacteria</taxon>
        <taxon>Pseudomonadati</taxon>
        <taxon>Bacteroidota</taxon>
        <taxon>Bacteroidia</taxon>
        <taxon>Bacteroidales</taxon>
        <taxon>Tannerellaceae</taxon>
        <taxon>Parabacteroides</taxon>
    </lineage>
</organism>
<evidence type="ECO:0000313" key="5">
    <source>
        <dbReference type="Proteomes" id="UP000310032"/>
    </source>
</evidence>
<evidence type="ECO:0000313" key="4">
    <source>
        <dbReference type="Proteomes" id="UP000278164"/>
    </source>
</evidence>
<dbReference type="Proteomes" id="UP000278164">
    <property type="component" value="Unassembled WGS sequence"/>
</dbReference>
<feature type="transmembrane region" description="Helical" evidence="1">
    <location>
        <begin position="70"/>
        <end position="91"/>
    </location>
</feature>
<dbReference type="EMBL" id="SRYM01000055">
    <property type="protein sequence ID" value="TGY55022.1"/>
    <property type="molecule type" value="Genomic_DNA"/>
</dbReference>
<keyword evidence="1" id="KW-0472">Membrane</keyword>
<evidence type="ECO:0000256" key="1">
    <source>
        <dbReference type="SAM" id="Phobius"/>
    </source>
</evidence>
<dbReference type="AlphaFoldDB" id="A0A3L7ZRI4"/>
<evidence type="ECO:0000313" key="2">
    <source>
        <dbReference type="EMBL" id="RLT73901.1"/>
    </source>
</evidence>
<reference evidence="3 5" key="2">
    <citation type="submission" date="2019-04" db="EMBL/GenBank/DDBJ databases">
        <title>Microbes associate with the intestines of laboratory mice.</title>
        <authorList>
            <person name="Navarre W."/>
            <person name="Wong E."/>
            <person name="Huang K."/>
            <person name="Tropini C."/>
            <person name="Ng K."/>
            <person name="Yu B."/>
        </authorList>
    </citation>
    <scope>NUCLEOTIDE SEQUENCE [LARGE SCALE GENOMIC DNA]</scope>
    <source>
        <strain evidence="3 5">NM39_I3</strain>
    </source>
</reference>
<dbReference type="OrthoDB" id="1100703at2"/>
<dbReference type="EMBL" id="RAYI01000012">
    <property type="protein sequence ID" value="RLT73901.1"/>
    <property type="molecule type" value="Genomic_DNA"/>
</dbReference>
<evidence type="ECO:0000313" key="3">
    <source>
        <dbReference type="EMBL" id="TGY55022.1"/>
    </source>
</evidence>
<feature type="transmembrane region" description="Helical" evidence="1">
    <location>
        <begin position="9"/>
        <end position="29"/>
    </location>
</feature>
<sequence length="201" mass="23325">MIIKDRHRNAFIVTAIIFLIGLAVGVYSLSRYTLVRFSVPLICFATVSLLSGVLLCKARIWGWITGSARFLPNFLCCSVCTCVFCLSVFYICNYAFANDKEGGMRDAVVEEKYQKVRHKSRRVGRNRYTRGEAYNVYYMKVRFVDGPVNELQIEQKRYARIHKGDTIQLFVSEGFFSVPVIKYNHVSMYTKGNRYRNQFEK</sequence>
<comment type="caution">
    <text evidence="2">The sequence shown here is derived from an EMBL/GenBank/DDBJ whole genome shotgun (WGS) entry which is preliminary data.</text>
</comment>
<dbReference type="RefSeq" id="WP_121735703.1">
    <property type="nucleotide sequence ID" value="NZ_QXXG01000003.1"/>
</dbReference>
<protein>
    <submittedName>
        <fullName evidence="2">Uncharacterized protein</fullName>
    </submittedName>
</protein>
<gene>
    <name evidence="2" type="ORF">D7V78_07630</name>
    <name evidence="3" type="ORF">E5342_15650</name>
</gene>
<accession>A0A3L7ZRI4</accession>
<name>A0A3L7ZRI4_PARDI</name>